<accession>A0A508WNG2</accession>
<reference evidence="1" key="1">
    <citation type="submission" date="2019-06" db="EMBL/GenBank/DDBJ databases">
        <authorList>
            <person name="Le Quere A."/>
            <person name="Colella S."/>
        </authorList>
    </citation>
    <scope>NUCLEOTIDE SEQUENCE</scope>
    <source>
        <strain evidence="1">EmedicaeMD41</strain>
    </source>
</reference>
<dbReference type="Proteomes" id="UP000507954">
    <property type="component" value="Unassembled WGS sequence"/>
</dbReference>
<protein>
    <submittedName>
        <fullName evidence="1">Uncharacterized protein</fullName>
    </submittedName>
</protein>
<organism evidence="1">
    <name type="scientific">Sinorhizobium medicae</name>
    <dbReference type="NCBI Taxonomy" id="110321"/>
    <lineage>
        <taxon>Bacteria</taxon>
        <taxon>Pseudomonadati</taxon>
        <taxon>Pseudomonadota</taxon>
        <taxon>Alphaproteobacteria</taxon>
        <taxon>Hyphomicrobiales</taxon>
        <taxon>Rhizobiaceae</taxon>
        <taxon>Sinorhizobium/Ensifer group</taxon>
        <taxon>Sinorhizobium</taxon>
    </lineage>
</organism>
<evidence type="ECO:0000313" key="1">
    <source>
        <dbReference type="EMBL" id="VTZ58833.1"/>
    </source>
</evidence>
<dbReference type="EMBL" id="CABFNB010000001">
    <property type="protein sequence ID" value="VTZ58833.1"/>
    <property type="molecule type" value="Genomic_DNA"/>
</dbReference>
<name>A0A508WNG2_9HYPH</name>
<sequence length="36" mass="3955">MADGYVLRVDLRFVGHETAMALAVNVHPTLLVTCLQ</sequence>
<proteinExistence type="predicted"/>
<dbReference type="AlphaFoldDB" id="A0A508WNG2"/>
<gene>
    <name evidence="1" type="ORF">EMEDMD4_10009</name>
</gene>